<dbReference type="OrthoDB" id="5843172at2759"/>
<dbReference type="PANTHER" id="PTHR46705">
    <property type="entry name" value="PROTEIN CBG09805"/>
    <property type="match status" value="1"/>
</dbReference>
<reference evidence="3" key="1">
    <citation type="submission" date="2020-10" db="EMBL/GenBank/DDBJ databases">
        <authorList>
            <person name="Kikuchi T."/>
        </authorList>
    </citation>
    <scope>NUCLEOTIDE SEQUENCE</scope>
    <source>
        <strain evidence="3">NKZ352</strain>
    </source>
</reference>
<proteinExistence type="predicted"/>
<feature type="signal peptide" evidence="1">
    <location>
        <begin position="1"/>
        <end position="15"/>
    </location>
</feature>
<dbReference type="InterPro" id="IPR002602">
    <property type="entry name" value="DB"/>
</dbReference>
<evidence type="ECO:0000256" key="1">
    <source>
        <dbReference type="SAM" id="SignalP"/>
    </source>
</evidence>
<sequence length="135" mass="15148">MIFFVLFCVFVSTLAQNANDKLQRCCFTDPAIDQGCAQKYCNFGQISQQSVLPFIAECGIRGNTISRMWDCISSRHDHSDCCINQGVSPLCRAFCDARGSVPTNLLVYGGCAQEFEKYRLCFRTYLKHNPPIRGG</sequence>
<dbReference type="Proteomes" id="UP000835052">
    <property type="component" value="Unassembled WGS sequence"/>
</dbReference>
<dbReference type="PANTHER" id="PTHR46705:SF2">
    <property type="entry name" value="DOMAIN OF UNKNOWN FUNCTION DB DOMAIN-CONTAINING PROTEIN"/>
    <property type="match status" value="1"/>
</dbReference>
<keyword evidence="4" id="KW-1185">Reference proteome</keyword>
<dbReference type="AlphaFoldDB" id="A0A8S1HRB5"/>
<accession>A0A8S1HRB5</accession>
<protein>
    <recommendedName>
        <fullName evidence="2">Domain of unknown function DB domain-containing protein</fullName>
    </recommendedName>
</protein>
<feature type="domain" description="Domain of unknown function DB" evidence="2">
    <location>
        <begin position="25"/>
        <end position="122"/>
    </location>
</feature>
<keyword evidence="1" id="KW-0732">Signal</keyword>
<dbReference type="EMBL" id="CAJGYM010000152">
    <property type="protein sequence ID" value="CAD6199070.1"/>
    <property type="molecule type" value="Genomic_DNA"/>
</dbReference>
<evidence type="ECO:0000313" key="4">
    <source>
        <dbReference type="Proteomes" id="UP000835052"/>
    </source>
</evidence>
<dbReference type="Pfam" id="PF01682">
    <property type="entry name" value="DB"/>
    <property type="match status" value="1"/>
</dbReference>
<gene>
    <name evidence="3" type="ORF">CAUJ_LOCUS14975</name>
</gene>
<evidence type="ECO:0000313" key="3">
    <source>
        <dbReference type="EMBL" id="CAD6199070.1"/>
    </source>
</evidence>
<organism evidence="3 4">
    <name type="scientific">Caenorhabditis auriculariae</name>
    <dbReference type="NCBI Taxonomy" id="2777116"/>
    <lineage>
        <taxon>Eukaryota</taxon>
        <taxon>Metazoa</taxon>
        <taxon>Ecdysozoa</taxon>
        <taxon>Nematoda</taxon>
        <taxon>Chromadorea</taxon>
        <taxon>Rhabditida</taxon>
        <taxon>Rhabditina</taxon>
        <taxon>Rhabditomorpha</taxon>
        <taxon>Rhabditoidea</taxon>
        <taxon>Rhabditidae</taxon>
        <taxon>Peloderinae</taxon>
        <taxon>Caenorhabditis</taxon>
    </lineage>
</organism>
<comment type="caution">
    <text evidence="3">The sequence shown here is derived from an EMBL/GenBank/DDBJ whole genome shotgun (WGS) entry which is preliminary data.</text>
</comment>
<name>A0A8S1HRB5_9PELO</name>
<evidence type="ECO:0000259" key="2">
    <source>
        <dbReference type="Pfam" id="PF01682"/>
    </source>
</evidence>
<feature type="chain" id="PRO_5035758946" description="Domain of unknown function DB domain-containing protein" evidence="1">
    <location>
        <begin position="16"/>
        <end position="135"/>
    </location>
</feature>